<dbReference type="Proteomes" id="UP000694844">
    <property type="component" value="Chromosome 5"/>
</dbReference>
<feature type="region of interest" description="Disordered" evidence="1">
    <location>
        <begin position="533"/>
        <end position="556"/>
    </location>
</feature>
<name>A0A8B8F127_CRAVI</name>
<feature type="compositionally biased region" description="Acidic residues" evidence="1">
    <location>
        <begin position="369"/>
        <end position="379"/>
    </location>
</feature>
<sequence length="641" mass="73231">MASSDDEIEEIIDDASVVSADDDGAPSLTEELDVEGAFEGDVENSDDESAVRTKKKKLVSHSQSVTVDRNAESDDEGNDRETQKASRRNSRRKGTEKTENDIKQEGNPEEKTTEKEEGLTLPAIDKDASADSPESKVRIIIEHCATPALEDDDDVTIPGKRADLPEKPKLKWHQRYALQKHRRWRWAKKKKTPIPKGEDGEDEEEKREEDGLMLEKKDSEEEEEDEITEMTEEEKEDMYNAVRNGEFKLLQDLLDKKNADINMLWYRENLLMVAMRAHQMEMVEFLIDNGVDYNYETTLIDLKDREKTGKRLLQYTLSCRQMAYDLDLLNVVEMIDVKNNQIHKYYKVTPRCPRMRRPPCPTPPCLMYSDEEDNEEDELLAGGDSDLMSSVSHMEESSESKTEQERSKTDHTDFKTSDKKVELTLDRVAELDVVDDECEVFSPTANSAHVHRNELIEERPGLLRRGTKASMGLQQHNDLKYKRRTQSKSANLHGNVNSVGSYAWESRRWRHSKSASGEKDTVQSVPFVARISSTLSPQASSQPQKKLRFSRPRPLSSPASLSVEIEKILGQSRLLRKEPALPYIKTPGRSSRSQSARTNVTPWCHNNSSAVLEHLSNTKINNRIHNPSFSVSRQISLRTNR</sequence>
<feature type="compositionally biased region" description="Basic and acidic residues" evidence="1">
    <location>
        <begin position="393"/>
        <end position="416"/>
    </location>
</feature>
<feature type="compositionally biased region" description="Polar residues" evidence="1">
    <location>
        <begin position="533"/>
        <end position="544"/>
    </location>
</feature>
<gene>
    <name evidence="3 4" type="primary">LOC111138335</name>
</gene>
<dbReference type="InterPro" id="IPR036770">
    <property type="entry name" value="Ankyrin_rpt-contain_sf"/>
</dbReference>
<feature type="compositionally biased region" description="Basic and acidic residues" evidence="1">
    <location>
        <begin position="93"/>
        <end position="137"/>
    </location>
</feature>
<keyword evidence="2" id="KW-1185">Reference proteome</keyword>
<dbReference type="RefSeq" id="XP_022345960.1">
    <property type="nucleotide sequence ID" value="XM_022490252.1"/>
</dbReference>
<evidence type="ECO:0000313" key="3">
    <source>
        <dbReference type="RefSeq" id="XP_022345959.1"/>
    </source>
</evidence>
<evidence type="ECO:0000313" key="4">
    <source>
        <dbReference type="RefSeq" id="XP_022345960.1"/>
    </source>
</evidence>
<feature type="region of interest" description="Disordered" evidence="1">
    <location>
        <begin position="363"/>
        <end position="416"/>
    </location>
</feature>
<accession>A0A8B8F127</accession>
<feature type="compositionally biased region" description="Acidic residues" evidence="1">
    <location>
        <begin position="1"/>
        <end position="13"/>
    </location>
</feature>
<evidence type="ECO:0000313" key="2">
    <source>
        <dbReference type="Proteomes" id="UP000694844"/>
    </source>
</evidence>
<dbReference type="AlphaFoldDB" id="A0A8B8F127"/>
<evidence type="ECO:0000256" key="1">
    <source>
        <dbReference type="SAM" id="MobiDB-lite"/>
    </source>
</evidence>
<proteinExistence type="predicted"/>
<organism evidence="2 3">
    <name type="scientific">Crassostrea virginica</name>
    <name type="common">Eastern oyster</name>
    <dbReference type="NCBI Taxonomy" id="6565"/>
    <lineage>
        <taxon>Eukaryota</taxon>
        <taxon>Metazoa</taxon>
        <taxon>Spiralia</taxon>
        <taxon>Lophotrochozoa</taxon>
        <taxon>Mollusca</taxon>
        <taxon>Bivalvia</taxon>
        <taxon>Autobranchia</taxon>
        <taxon>Pteriomorphia</taxon>
        <taxon>Ostreida</taxon>
        <taxon>Ostreoidea</taxon>
        <taxon>Ostreidae</taxon>
        <taxon>Crassostrea</taxon>
    </lineage>
</organism>
<dbReference type="Gene3D" id="1.25.40.20">
    <property type="entry name" value="Ankyrin repeat-containing domain"/>
    <property type="match status" value="1"/>
</dbReference>
<feature type="compositionally biased region" description="Acidic residues" evidence="1">
    <location>
        <begin position="220"/>
        <end position="233"/>
    </location>
</feature>
<feature type="compositionally biased region" description="Basic and acidic residues" evidence="1">
    <location>
        <begin position="208"/>
        <end position="219"/>
    </location>
</feature>
<feature type="compositionally biased region" description="Acidic residues" evidence="1">
    <location>
        <begin position="20"/>
        <end position="48"/>
    </location>
</feature>
<dbReference type="KEGG" id="cvn:111138335"/>
<dbReference type="RefSeq" id="XP_022345959.1">
    <property type="nucleotide sequence ID" value="XM_022490251.1"/>
</dbReference>
<dbReference type="GeneID" id="111138335"/>
<reference evidence="3 4" key="1">
    <citation type="submission" date="2025-04" db="UniProtKB">
        <authorList>
            <consortium name="RefSeq"/>
        </authorList>
    </citation>
    <scope>IDENTIFICATION</scope>
    <source>
        <tissue evidence="3 4">Whole sample</tissue>
    </source>
</reference>
<feature type="region of interest" description="Disordered" evidence="1">
    <location>
        <begin position="1"/>
        <end position="137"/>
    </location>
</feature>
<dbReference type="SUPFAM" id="SSF140860">
    <property type="entry name" value="Pseudo ankyrin repeat-like"/>
    <property type="match status" value="1"/>
</dbReference>
<protein>
    <submittedName>
        <fullName evidence="3 4">Uncharacterized protein LOC111138335</fullName>
    </submittedName>
</protein>
<feature type="region of interest" description="Disordered" evidence="1">
    <location>
        <begin position="187"/>
        <end position="233"/>
    </location>
</feature>
<dbReference type="OrthoDB" id="10039713at2759"/>